<keyword evidence="3" id="KW-1185">Reference proteome</keyword>
<dbReference type="SMART" id="SM00347">
    <property type="entry name" value="HTH_MARR"/>
    <property type="match status" value="1"/>
</dbReference>
<dbReference type="Proteomes" id="UP000320244">
    <property type="component" value="Unassembled WGS sequence"/>
</dbReference>
<dbReference type="InterPro" id="IPR036388">
    <property type="entry name" value="WH-like_DNA-bd_sf"/>
</dbReference>
<evidence type="ECO:0000313" key="3">
    <source>
        <dbReference type="Proteomes" id="UP000320244"/>
    </source>
</evidence>
<proteinExistence type="predicted"/>
<dbReference type="Pfam" id="PF01047">
    <property type="entry name" value="MarR"/>
    <property type="match status" value="1"/>
</dbReference>
<dbReference type="OrthoDB" id="8635520at2"/>
<dbReference type="AlphaFoldDB" id="A0A563DUF4"/>
<sequence>MFEQLRSNVLYSQRCNHSTGSTVVRTGTVGRRQGGEAVEQPSAAIGGPVSHAIFRVARLHRMLAGSLLRPTGLYPGQELLMMHLWDHGPQRQSQLVSVLDSDAPTVTRTVQRLERAGFVRRRPDPTDARASLIEPTPASRHLREQIEQIWQQLEQLTVGPLDPADHSSALGILEQLERNLVTATTARACDDEGAN</sequence>
<evidence type="ECO:0000259" key="1">
    <source>
        <dbReference type="PROSITE" id="PS50995"/>
    </source>
</evidence>
<dbReference type="GO" id="GO:0003700">
    <property type="term" value="F:DNA-binding transcription factor activity"/>
    <property type="evidence" value="ECO:0007669"/>
    <property type="project" value="InterPro"/>
</dbReference>
<dbReference type="InterPro" id="IPR036390">
    <property type="entry name" value="WH_DNA-bd_sf"/>
</dbReference>
<comment type="caution">
    <text evidence="2">The sequence shown here is derived from an EMBL/GenBank/DDBJ whole genome shotgun (WGS) entry which is preliminary data.</text>
</comment>
<reference evidence="2 3" key="2">
    <citation type="submission" date="2019-08" db="EMBL/GenBank/DDBJ databases">
        <title>Jejuicoccus antrihumi gen. nov., sp. nov., a new member of the family Dermacoccaceae isolated from a cave.</title>
        <authorList>
            <person name="Schumann P."/>
            <person name="Kim I.S."/>
        </authorList>
    </citation>
    <scope>NUCLEOTIDE SEQUENCE [LARGE SCALE GENOMIC DNA]</scope>
    <source>
        <strain evidence="2 3">C5-26</strain>
    </source>
</reference>
<dbReference type="InterPro" id="IPR039422">
    <property type="entry name" value="MarR/SlyA-like"/>
</dbReference>
<feature type="domain" description="HTH marR-type" evidence="1">
    <location>
        <begin position="46"/>
        <end position="178"/>
    </location>
</feature>
<organism evidence="2 3">
    <name type="scientific">Leekyejoonella antrihumi</name>
    <dbReference type="NCBI Taxonomy" id="1660198"/>
    <lineage>
        <taxon>Bacteria</taxon>
        <taxon>Bacillati</taxon>
        <taxon>Actinomycetota</taxon>
        <taxon>Actinomycetes</taxon>
        <taxon>Micrococcales</taxon>
        <taxon>Dermacoccaceae</taxon>
        <taxon>Leekyejoonella</taxon>
    </lineage>
</organism>
<dbReference type="PROSITE" id="PS50995">
    <property type="entry name" value="HTH_MARR_2"/>
    <property type="match status" value="1"/>
</dbReference>
<accession>A0A563DUF4</accession>
<dbReference type="SUPFAM" id="SSF46785">
    <property type="entry name" value="Winged helix' DNA-binding domain"/>
    <property type="match status" value="1"/>
</dbReference>
<dbReference type="PRINTS" id="PR00598">
    <property type="entry name" value="HTHMARR"/>
</dbReference>
<reference evidence="2 3" key="1">
    <citation type="submission" date="2019-05" db="EMBL/GenBank/DDBJ databases">
        <authorList>
            <person name="Lee S.D."/>
        </authorList>
    </citation>
    <scope>NUCLEOTIDE SEQUENCE [LARGE SCALE GENOMIC DNA]</scope>
    <source>
        <strain evidence="2 3">C5-26</strain>
    </source>
</reference>
<dbReference type="GO" id="GO:0006950">
    <property type="term" value="P:response to stress"/>
    <property type="evidence" value="ECO:0007669"/>
    <property type="project" value="TreeGrafter"/>
</dbReference>
<dbReference type="PANTHER" id="PTHR33164:SF43">
    <property type="entry name" value="HTH-TYPE TRANSCRIPTIONAL REPRESSOR YETL"/>
    <property type="match status" value="1"/>
</dbReference>
<dbReference type="Gene3D" id="1.10.10.10">
    <property type="entry name" value="Winged helix-like DNA-binding domain superfamily/Winged helix DNA-binding domain"/>
    <property type="match status" value="1"/>
</dbReference>
<evidence type="ECO:0000313" key="2">
    <source>
        <dbReference type="EMBL" id="TWP33888.1"/>
    </source>
</evidence>
<gene>
    <name evidence="2" type="ORF">FGL98_19445</name>
</gene>
<dbReference type="InterPro" id="IPR000835">
    <property type="entry name" value="HTH_MarR-typ"/>
</dbReference>
<name>A0A563DUF4_9MICO</name>
<dbReference type="EMBL" id="VCQV01000034">
    <property type="protein sequence ID" value="TWP33888.1"/>
    <property type="molecule type" value="Genomic_DNA"/>
</dbReference>
<dbReference type="PANTHER" id="PTHR33164">
    <property type="entry name" value="TRANSCRIPTIONAL REGULATOR, MARR FAMILY"/>
    <property type="match status" value="1"/>
</dbReference>
<protein>
    <submittedName>
        <fullName evidence="2">MarR family transcriptional regulator</fullName>
    </submittedName>
</protein>